<dbReference type="InParanoid" id="A0A165R304"/>
<name>A0A165R304_9AGAM</name>
<organism evidence="2 3">
    <name type="scientific">Neolentinus lepideus HHB14362 ss-1</name>
    <dbReference type="NCBI Taxonomy" id="1314782"/>
    <lineage>
        <taxon>Eukaryota</taxon>
        <taxon>Fungi</taxon>
        <taxon>Dikarya</taxon>
        <taxon>Basidiomycota</taxon>
        <taxon>Agaricomycotina</taxon>
        <taxon>Agaricomycetes</taxon>
        <taxon>Gloeophyllales</taxon>
        <taxon>Gloeophyllaceae</taxon>
        <taxon>Neolentinus</taxon>
    </lineage>
</organism>
<dbReference type="Pfam" id="PF20149">
    <property type="entry name" value="DUF6532"/>
    <property type="match status" value="1"/>
</dbReference>
<dbReference type="InterPro" id="IPR045341">
    <property type="entry name" value="DUF6532"/>
</dbReference>
<gene>
    <name evidence="2" type="ORF">NEOLEDRAFT_1069954</name>
</gene>
<sequence length="278" mass="31720">MGGGTGSCGRICVSEFGPMLRSLIMLAQHLYRCKVMTEWPYPNDVEEQGMAMEAWTAACKVKNVHMEFNEDILKLITTHASQVHGELKTKSRPLVTYEFGLHESKGPNGVQELRDKVKVLLNGSSYIFKDLVARTGLYQHPIIQALINEMWFANKNNEGVIHGEYFTLRIPLITIAMVVTAIQCSLEEWQTGQKTDIQFTETMYALHFENHLRALEQFERKMKDLKIMPKIQKKLLKKACAYAKVDEKEQSGSREVFEDADLEAARRKWEEGGVSDSD</sequence>
<feature type="domain" description="DUF6532" evidence="1">
    <location>
        <begin position="27"/>
        <end position="218"/>
    </location>
</feature>
<keyword evidence="3" id="KW-1185">Reference proteome</keyword>
<dbReference type="AlphaFoldDB" id="A0A165R304"/>
<reference evidence="2 3" key="1">
    <citation type="journal article" date="2016" name="Mol. Biol. Evol.">
        <title>Comparative Genomics of Early-Diverging Mushroom-Forming Fungi Provides Insights into the Origins of Lignocellulose Decay Capabilities.</title>
        <authorList>
            <person name="Nagy L.G."/>
            <person name="Riley R."/>
            <person name="Tritt A."/>
            <person name="Adam C."/>
            <person name="Daum C."/>
            <person name="Floudas D."/>
            <person name="Sun H."/>
            <person name="Yadav J.S."/>
            <person name="Pangilinan J."/>
            <person name="Larsson K.H."/>
            <person name="Matsuura K."/>
            <person name="Barry K."/>
            <person name="Labutti K."/>
            <person name="Kuo R."/>
            <person name="Ohm R.A."/>
            <person name="Bhattacharya S.S."/>
            <person name="Shirouzu T."/>
            <person name="Yoshinaga Y."/>
            <person name="Martin F.M."/>
            <person name="Grigoriev I.V."/>
            <person name="Hibbett D.S."/>
        </authorList>
    </citation>
    <scope>NUCLEOTIDE SEQUENCE [LARGE SCALE GENOMIC DNA]</scope>
    <source>
        <strain evidence="2 3">HHB14362 ss-1</strain>
    </source>
</reference>
<evidence type="ECO:0000313" key="2">
    <source>
        <dbReference type="EMBL" id="KZT23235.1"/>
    </source>
</evidence>
<dbReference type="STRING" id="1314782.A0A165R304"/>
<evidence type="ECO:0000259" key="1">
    <source>
        <dbReference type="Pfam" id="PF20149"/>
    </source>
</evidence>
<dbReference type="Proteomes" id="UP000076761">
    <property type="component" value="Unassembled WGS sequence"/>
</dbReference>
<dbReference type="OrthoDB" id="3257342at2759"/>
<dbReference type="EMBL" id="KV425587">
    <property type="protein sequence ID" value="KZT23235.1"/>
    <property type="molecule type" value="Genomic_DNA"/>
</dbReference>
<proteinExistence type="predicted"/>
<evidence type="ECO:0000313" key="3">
    <source>
        <dbReference type="Proteomes" id="UP000076761"/>
    </source>
</evidence>
<accession>A0A165R304</accession>
<protein>
    <recommendedName>
        <fullName evidence="1">DUF6532 domain-containing protein</fullName>
    </recommendedName>
</protein>